<evidence type="ECO:0000256" key="1">
    <source>
        <dbReference type="SAM" id="MobiDB-lite"/>
    </source>
</evidence>
<dbReference type="RefSeq" id="WP_117175422.1">
    <property type="nucleotide sequence ID" value="NZ_QFZK01000003.1"/>
</dbReference>
<dbReference type="OrthoDB" id="9908754at2"/>
<reference evidence="2 3" key="1">
    <citation type="submission" date="2018-05" db="EMBL/GenBank/DDBJ databases">
        <title>Rhodoferax soyangensis sp.nov., isolated from an oligotrophic freshwater lake.</title>
        <authorList>
            <person name="Park M."/>
        </authorList>
    </citation>
    <scope>NUCLEOTIDE SEQUENCE [LARGE SCALE GENOMIC DNA]</scope>
    <source>
        <strain evidence="2 3">IMCC26218</strain>
    </source>
</reference>
<name>A0A3E1RDZ5_9BURK</name>
<comment type="caution">
    <text evidence="2">The sequence shown here is derived from an EMBL/GenBank/DDBJ whole genome shotgun (WGS) entry which is preliminary data.</text>
</comment>
<protein>
    <submittedName>
        <fullName evidence="2">Uncharacterized protein</fullName>
    </submittedName>
</protein>
<gene>
    <name evidence="2" type="ORF">DIC66_06950</name>
</gene>
<dbReference type="AlphaFoldDB" id="A0A3E1RDZ5"/>
<sequence>MNTPSTPPDRNQLSRNLVQELLDMRDALVTLSLTLKDWQFELDQQGRKAAQKEADAMLNPMRLKPQPQPQPQEDLMHIKSPRNSSPG</sequence>
<organism evidence="2 3">
    <name type="scientific">Rhodoferax lacus</name>
    <dbReference type="NCBI Taxonomy" id="2184758"/>
    <lineage>
        <taxon>Bacteria</taxon>
        <taxon>Pseudomonadati</taxon>
        <taxon>Pseudomonadota</taxon>
        <taxon>Betaproteobacteria</taxon>
        <taxon>Burkholderiales</taxon>
        <taxon>Comamonadaceae</taxon>
        <taxon>Rhodoferax</taxon>
    </lineage>
</organism>
<keyword evidence="3" id="KW-1185">Reference proteome</keyword>
<accession>A0A3E1RDZ5</accession>
<dbReference type="EMBL" id="QFZK01000003">
    <property type="protein sequence ID" value="RFO97596.1"/>
    <property type="molecule type" value="Genomic_DNA"/>
</dbReference>
<feature type="region of interest" description="Disordered" evidence="1">
    <location>
        <begin position="61"/>
        <end position="87"/>
    </location>
</feature>
<evidence type="ECO:0000313" key="3">
    <source>
        <dbReference type="Proteomes" id="UP000260665"/>
    </source>
</evidence>
<dbReference type="Proteomes" id="UP000260665">
    <property type="component" value="Unassembled WGS sequence"/>
</dbReference>
<evidence type="ECO:0000313" key="2">
    <source>
        <dbReference type="EMBL" id="RFO97596.1"/>
    </source>
</evidence>
<proteinExistence type="predicted"/>